<name>A0A2T4UTY8_9MICO</name>
<reference evidence="1 2" key="1">
    <citation type="submission" date="2018-03" db="EMBL/GenBank/DDBJ databases">
        <title>Bacteriophage NCPPB3778 and a type I-E CRISPR drive the evolution of the US Biological Select Agent, Rathayibacter toxicus.</title>
        <authorList>
            <person name="Davis E.W.II."/>
            <person name="Tabima J.F."/>
            <person name="Weisberg A.J."/>
            <person name="Dantas Lopes L."/>
            <person name="Wiseman M.S."/>
            <person name="Wiseman M.S."/>
            <person name="Pupko T."/>
            <person name="Belcher M.S."/>
            <person name="Sechler A.J."/>
            <person name="Tancos M.A."/>
            <person name="Schroeder B.K."/>
            <person name="Murray T.D."/>
            <person name="Luster D.G."/>
            <person name="Schneider W.L."/>
            <person name="Rogers E."/>
            <person name="Andreote F.D."/>
            <person name="Grunwald N.J."/>
            <person name="Putnam M.L."/>
            <person name="Chang J.H."/>
        </authorList>
    </citation>
    <scope>NUCLEOTIDE SEQUENCE [LARGE SCALE GENOMIC DNA]</scope>
    <source>
        <strain evidence="1 2">DSM 15933</strain>
    </source>
</reference>
<organism evidence="1 2">
    <name type="scientific">Rathayibacter caricis DSM 15933</name>
    <dbReference type="NCBI Taxonomy" id="1328867"/>
    <lineage>
        <taxon>Bacteria</taxon>
        <taxon>Bacillati</taxon>
        <taxon>Actinomycetota</taxon>
        <taxon>Actinomycetes</taxon>
        <taxon>Micrococcales</taxon>
        <taxon>Microbacteriaceae</taxon>
        <taxon>Rathayibacter</taxon>
    </lineage>
</organism>
<dbReference type="AlphaFoldDB" id="A0A2T4UTY8"/>
<gene>
    <name evidence="1" type="ORF">C1I63_09175</name>
</gene>
<dbReference type="EMBL" id="PZPL01000001">
    <property type="protein sequence ID" value="PTL73000.1"/>
    <property type="molecule type" value="Genomic_DNA"/>
</dbReference>
<proteinExistence type="predicted"/>
<comment type="caution">
    <text evidence="1">The sequence shown here is derived from an EMBL/GenBank/DDBJ whole genome shotgun (WGS) entry which is preliminary data.</text>
</comment>
<evidence type="ECO:0000313" key="1">
    <source>
        <dbReference type="EMBL" id="PTL73000.1"/>
    </source>
</evidence>
<sequence length="117" mass="12850">MLHETDLAQRILTLFFDFVARDIGPDDRTPEILAAWVDGAAHLAVIYRSSFDPDLVLGLRRFFDADLGIDARSGAAEIQESISEPLGDGINFVRADAEGVLWSGDLDDDLPHAPSRQ</sequence>
<dbReference type="Proteomes" id="UP000241085">
    <property type="component" value="Unassembled WGS sequence"/>
</dbReference>
<evidence type="ECO:0000313" key="2">
    <source>
        <dbReference type="Proteomes" id="UP000241085"/>
    </source>
</evidence>
<keyword evidence="2" id="KW-1185">Reference proteome</keyword>
<accession>A0A2T4UTY8</accession>
<protein>
    <submittedName>
        <fullName evidence="1">Uncharacterized protein</fullName>
    </submittedName>
</protein>